<evidence type="ECO:0000313" key="9">
    <source>
        <dbReference type="EMBL" id="GAC13108.1"/>
    </source>
</evidence>
<dbReference type="SMART" id="SM00387">
    <property type="entry name" value="HATPase_c"/>
    <property type="match status" value="1"/>
</dbReference>
<dbReference type="InterPro" id="IPR005467">
    <property type="entry name" value="His_kinase_dom"/>
</dbReference>
<dbReference type="SUPFAM" id="SSF47384">
    <property type="entry name" value="Homodimeric domain of signal transducing histidine kinase"/>
    <property type="match status" value="1"/>
</dbReference>
<dbReference type="SUPFAM" id="SSF52172">
    <property type="entry name" value="CheY-like"/>
    <property type="match status" value="1"/>
</dbReference>
<keyword evidence="4" id="KW-0902">Two-component regulatory system</keyword>
<dbReference type="Proteomes" id="UP000006334">
    <property type="component" value="Unassembled WGS sequence"/>
</dbReference>
<evidence type="ECO:0000256" key="5">
    <source>
        <dbReference type="PROSITE-ProRule" id="PRU00169"/>
    </source>
</evidence>
<evidence type="ECO:0000256" key="1">
    <source>
        <dbReference type="ARBA" id="ARBA00000085"/>
    </source>
</evidence>
<dbReference type="SUPFAM" id="SSF55874">
    <property type="entry name" value="ATPase domain of HSP90 chaperone/DNA topoisomerase II/histidine kinase"/>
    <property type="match status" value="1"/>
</dbReference>
<dbReference type="InterPro" id="IPR004358">
    <property type="entry name" value="Sig_transdc_His_kin-like_C"/>
</dbReference>
<dbReference type="Pfam" id="PF00072">
    <property type="entry name" value="Response_reg"/>
    <property type="match status" value="1"/>
</dbReference>
<dbReference type="OrthoDB" id="9810730at2"/>
<dbReference type="Gene3D" id="1.10.287.130">
    <property type="match status" value="1"/>
</dbReference>
<dbReference type="Gene3D" id="3.40.50.2300">
    <property type="match status" value="1"/>
</dbReference>
<dbReference type="InterPro" id="IPR003661">
    <property type="entry name" value="HisK_dim/P_dom"/>
</dbReference>
<keyword evidence="6" id="KW-1133">Transmembrane helix</keyword>
<comment type="caution">
    <text evidence="9">The sequence shown here is derived from an EMBL/GenBank/DDBJ whole genome shotgun (WGS) entry which is preliminary data.</text>
</comment>
<gene>
    <name evidence="9" type="ORF">GLIP_0462</name>
</gene>
<evidence type="ECO:0000256" key="6">
    <source>
        <dbReference type="SAM" id="Phobius"/>
    </source>
</evidence>
<dbReference type="EMBL" id="BAEN01000014">
    <property type="protein sequence ID" value="GAC13108.1"/>
    <property type="molecule type" value="Genomic_DNA"/>
</dbReference>
<keyword evidence="10" id="KW-1185">Reference proteome</keyword>
<sequence>MSKMTLSKAATIFFILSIAALIINITVVVSSQNSANNREQWITHTYEVLRLSNLLLVDVNNAETGQRGYLLTSNPSYLTPYYQGTEKAINGLETLMQKTADNPNQQERLLSLSVLIDKKFEELQLTINLVEQNKKEDALQIVNSDLGKNLMVEIRSLLSAFDKEELNLLAKRKSLYATDKNIGLFAIILAITLLFLLIFIATLIMKRRVIKPILSLTNQAELHSSGNEQTFIINKAVKEIYVLAQTLRTMSRDLHNSMKELSSAKSQAVASEKAKSEFLANMSHEIRTPMNGIYGGLQLLKRETISSAGQSILRRSMQSCKNLITIINDILDFSKITSGKLDIENTSFQMSALLEIILSDLFPVAREKGIEFTVDNQLTHDFWKGDPVRLNQILLNLCSNAVKFTQKGSVKLSLKSDEEGTGINFCIKDTGVGLNQSQIKKIFSRFEQAEMSTTRRFGGTGLGLPITKNLVELMGGSISVESELEIGSTFHVFIPLNPAEEIIKTHVEDLEIDEILNGKRILLAEDNEINQAIFEAMMEPYDISLEIVENGKLAVESIEKHLPDLIFLDIQMPVMDGKEACIAIRKQNTNIPIIALTANVLASEVKHYLQIGFNEHLPKPFELIDLKKVIAKHLQS</sequence>
<dbReference type="SMART" id="SM00448">
    <property type="entry name" value="REC"/>
    <property type="match status" value="1"/>
</dbReference>
<dbReference type="CDD" id="cd19410">
    <property type="entry name" value="HK9-like_sensor"/>
    <property type="match status" value="1"/>
</dbReference>
<dbReference type="InterPro" id="IPR036097">
    <property type="entry name" value="HisK_dim/P_sf"/>
</dbReference>
<dbReference type="CDD" id="cd16922">
    <property type="entry name" value="HATPase_EvgS-ArcB-TorS-like"/>
    <property type="match status" value="1"/>
</dbReference>
<dbReference type="STRING" id="1127673.GLIP_0462"/>
<organism evidence="9 10">
    <name type="scientific">Aliiglaciecola lipolytica E3</name>
    <dbReference type="NCBI Taxonomy" id="1127673"/>
    <lineage>
        <taxon>Bacteria</taxon>
        <taxon>Pseudomonadati</taxon>
        <taxon>Pseudomonadota</taxon>
        <taxon>Gammaproteobacteria</taxon>
        <taxon>Alteromonadales</taxon>
        <taxon>Alteromonadaceae</taxon>
        <taxon>Aliiglaciecola</taxon>
    </lineage>
</organism>
<dbReference type="EC" id="2.7.13.3" evidence="2"/>
<comment type="catalytic activity">
    <reaction evidence="1">
        <text>ATP + protein L-histidine = ADP + protein N-phospho-L-histidine.</text>
        <dbReference type="EC" id="2.7.13.3"/>
    </reaction>
</comment>
<dbReference type="Gene3D" id="3.30.565.10">
    <property type="entry name" value="Histidine kinase-like ATPase, C-terminal domain"/>
    <property type="match status" value="1"/>
</dbReference>
<dbReference type="PANTHER" id="PTHR45339:SF1">
    <property type="entry name" value="HYBRID SIGNAL TRANSDUCTION HISTIDINE KINASE J"/>
    <property type="match status" value="1"/>
</dbReference>
<dbReference type="InterPro" id="IPR007891">
    <property type="entry name" value="CHASE3"/>
</dbReference>
<reference evidence="9 10" key="1">
    <citation type="journal article" date="2017" name="Antonie Van Leeuwenhoek">
        <title>Rhizobium rhizosphaerae sp. nov., a novel species isolated from rice rhizosphere.</title>
        <authorList>
            <person name="Zhao J.J."/>
            <person name="Zhang J."/>
            <person name="Zhang R.J."/>
            <person name="Zhang C.W."/>
            <person name="Yin H.Q."/>
            <person name="Zhang X.X."/>
        </authorList>
    </citation>
    <scope>NUCLEOTIDE SEQUENCE [LARGE SCALE GENOMIC DNA]</scope>
    <source>
        <strain evidence="9 10">E3</strain>
    </source>
</reference>
<evidence type="ECO:0000256" key="2">
    <source>
        <dbReference type="ARBA" id="ARBA00012438"/>
    </source>
</evidence>
<dbReference type="CDD" id="cd00082">
    <property type="entry name" value="HisKA"/>
    <property type="match status" value="1"/>
</dbReference>
<feature type="domain" description="Histidine kinase" evidence="7">
    <location>
        <begin position="281"/>
        <end position="498"/>
    </location>
</feature>
<evidence type="ECO:0000313" key="10">
    <source>
        <dbReference type="Proteomes" id="UP000006334"/>
    </source>
</evidence>
<dbReference type="PROSITE" id="PS50110">
    <property type="entry name" value="RESPONSE_REGULATORY"/>
    <property type="match status" value="1"/>
</dbReference>
<proteinExistence type="predicted"/>
<name>K6Y8X2_9ALTE</name>
<feature type="modified residue" description="4-aspartylphosphate" evidence="5">
    <location>
        <position position="569"/>
    </location>
</feature>
<dbReference type="CDD" id="cd17546">
    <property type="entry name" value="REC_hyHK_CKI1_RcsC-like"/>
    <property type="match status" value="1"/>
</dbReference>
<dbReference type="InterPro" id="IPR001789">
    <property type="entry name" value="Sig_transdc_resp-reg_receiver"/>
</dbReference>
<accession>K6Y8X2</accession>
<dbReference type="PRINTS" id="PR00344">
    <property type="entry name" value="BCTRLSENSOR"/>
</dbReference>
<dbReference type="RefSeq" id="WP_008842928.1">
    <property type="nucleotide sequence ID" value="NZ_BAEN01000014.1"/>
</dbReference>
<evidence type="ECO:0000259" key="7">
    <source>
        <dbReference type="PROSITE" id="PS50109"/>
    </source>
</evidence>
<keyword evidence="3 5" id="KW-0597">Phosphoprotein</keyword>
<dbReference type="Pfam" id="PF00512">
    <property type="entry name" value="HisKA"/>
    <property type="match status" value="1"/>
</dbReference>
<dbReference type="Pfam" id="PF02518">
    <property type="entry name" value="HATPase_c"/>
    <property type="match status" value="1"/>
</dbReference>
<keyword evidence="6" id="KW-0472">Membrane</keyword>
<dbReference type="FunFam" id="3.30.565.10:FF:000010">
    <property type="entry name" value="Sensor histidine kinase RcsC"/>
    <property type="match status" value="1"/>
</dbReference>
<dbReference type="PANTHER" id="PTHR45339">
    <property type="entry name" value="HYBRID SIGNAL TRANSDUCTION HISTIDINE KINASE J"/>
    <property type="match status" value="1"/>
</dbReference>
<keyword evidence="6" id="KW-0812">Transmembrane</keyword>
<evidence type="ECO:0000256" key="3">
    <source>
        <dbReference type="ARBA" id="ARBA00022553"/>
    </source>
</evidence>
<dbReference type="SMART" id="SM00388">
    <property type="entry name" value="HisKA"/>
    <property type="match status" value="1"/>
</dbReference>
<dbReference type="AlphaFoldDB" id="K6Y8X2"/>
<evidence type="ECO:0000256" key="4">
    <source>
        <dbReference type="ARBA" id="ARBA00023012"/>
    </source>
</evidence>
<dbReference type="InterPro" id="IPR003594">
    <property type="entry name" value="HATPase_dom"/>
</dbReference>
<dbReference type="PROSITE" id="PS50109">
    <property type="entry name" value="HIS_KIN"/>
    <property type="match status" value="1"/>
</dbReference>
<dbReference type="GO" id="GO:0000155">
    <property type="term" value="F:phosphorelay sensor kinase activity"/>
    <property type="evidence" value="ECO:0007669"/>
    <property type="project" value="InterPro"/>
</dbReference>
<evidence type="ECO:0000259" key="8">
    <source>
        <dbReference type="PROSITE" id="PS50110"/>
    </source>
</evidence>
<dbReference type="eggNOG" id="COG2205">
    <property type="taxonomic scope" value="Bacteria"/>
</dbReference>
<dbReference type="InterPro" id="IPR036890">
    <property type="entry name" value="HATPase_C_sf"/>
</dbReference>
<feature type="transmembrane region" description="Helical" evidence="6">
    <location>
        <begin position="182"/>
        <end position="205"/>
    </location>
</feature>
<dbReference type="Pfam" id="PF05227">
    <property type="entry name" value="CHASE3"/>
    <property type="match status" value="1"/>
</dbReference>
<dbReference type="Gene3D" id="6.10.340.10">
    <property type="match status" value="1"/>
</dbReference>
<protein>
    <recommendedName>
        <fullName evidence="2">histidine kinase</fullName>
        <ecNumber evidence="2">2.7.13.3</ecNumber>
    </recommendedName>
</protein>
<dbReference type="InterPro" id="IPR011006">
    <property type="entry name" value="CheY-like_superfamily"/>
</dbReference>
<feature type="domain" description="Response regulatory" evidence="8">
    <location>
        <begin position="520"/>
        <end position="634"/>
    </location>
</feature>